<dbReference type="Gene3D" id="3.40.50.300">
    <property type="entry name" value="P-loop containing nucleotide triphosphate hydrolases"/>
    <property type="match status" value="1"/>
</dbReference>
<sequence length="221" mass="25115">MIISRGRAYVFVHIPKTGGTALSLALESRAMRDDIILGDTPKARARARRQKSLQAAAGRLRKHATLADIDGLVTPQELARMFVVTLVRNPWDRLVSYYHWLRGQRFDHPAVAQAQALGFGEFLHHPQTQAAFRAWPYGAWLRDRDGVERCDAWVRLEHLAEDLAPFERHLGFALDMGRANVSDRDRDWRRYYSDADATLVAQLCAVDIARFGYRFDPEAGG</sequence>
<protein>
    <submittedName>
        <fullName evidence="1">Sulfotransferase family protein</fullName>
    </submittedName>
</protein>
<dbReference type="GO" id="GO:0008146">
    <property type="term" value="F:sulfotransferase activity"/>
    <property type="evidence" value="ECO:0007669"/>
    <property type="project" value="InterPro"/>
</dbReference>
<dbReference type="SUPFAM" id="SSF52540">
    <property type="entry name" value="P-loop containing nucleoside triphosphate hydrolases"/>
    <property type="match status" value="1"/>
</dbReference>
<dbReference type="InterPro" id="IPR005331">
    <property type="entry name" value="Sulfotransferase"/>
</dbReference>
<dbReference type="GO" id="GO:0016020">
    <property type="term" value="C:membrane"/>
    <property type="evidence" value="ECO:0007669"/>
    <property type="project" value="InterPro"/>
</dbReference>
<dbReference type="Proteomes" id="UP000199125">
    <property type="component" value="Unassembled WGS sequence"/>
</dbReference>
<dbReference type="OrthoDB" id="288532at2"/>
<dbReference type="EMBL" id="FNXG01000001">
    <property type="protein sequence ID" value="SEH61949.1"/>
    <property type="molecule type" value="Genomic_DNA"/>
</dbReference>
<dbReference type="Pfam" id="PF03567">
    <property type="entry name" value="Sulfotransfer_2"/>
    <property type="match status" value="1"/>
</dbReference>
<gene>
    <name evidence="1" type="ORF">SAMN04488075_0397</name>
</gene>
<evidence type="ECO:0000313" key="1">
    <source>
        <dbReference type="EMBL" id="SEH61949.1"/>
    </source>
</evidence>
<dbReference type="InterPro" id="IPR027417">
    <property type="entry name" value="P-loop_NTPase"/>
</dbReference>
<keyword evidence="2" id="KW-1185">Reference proteome</keyword>
<dbReference type="RefSeq" id="WP_090844835.1">
    <property type="nucleotide sequence ID" value="NZ_FNXG01000001.1"/>
</dbReference>
<accession>A0A1H6JS88</accession>
<proteinExistence type="predicted"/>
<name>A0A1H6JS88_9RHOB</name>
<reference evidence="2" key="1">
    <citation type="submission" date="2016-10" db="EMBL/GenBank/DDBJ databases">
        <authorList>
            <person name="Varghese N."/>
            <person name="Submissions S."/>
        </authorList>
    </citation>
    <scope>NUCLEOTIDE SEQUENCE [LARGE SCALE GENOMIC DNA]</scope>
    <source>
        <strain evidence="2">DSM 11593</strain>
    </source>
</reference>
<evidence type="ECO:0000313" key="2">
    <source>
        <dbReference type="Proteomes" id="UP000199125"/>
    </source>
</evidence>
<keyword evidence="1" id="KW-0808">Transferase</keyword>
<organism evidence="1 2">
    <name type="scientific">Paracoccus alkenifer</name>
    <dbReference type="NCBI Taxonomy" id="65735"/>
    <lineage>
        <taxon>Bacteria</taxon>
        <taxon>Pseudomonadati</taxon>
        <taxon>Pseudomonadota</taxon>
        <taxon>Alphaproteobacteria</taxon>
        <taxon>Rhodobacterales</taxon>
        <taxon>Paracoccaceae</taxon>
        <taxon>Paracoccus</taxon>
    </lineage>
</organism>
<dbReference type="STRING" id="65735.SAMN04488075_0397"/>
<dbReference type="AlphaFoldDB" id="A0A1H6JS88"/>